<accession>R4WQA7</accession>
<organism evidence="2">
    <name type="scientific">Riptortus pedestris</name>
    <name type="common">Bean bug</name>
    <dbReference type="NCBI Taxonomy" id="329032"/>
    <lineage>
        <taxon>Eukaryota</taxon>
        <taxon>Metazoa</taxon>
        <taxon>Ecdysozoa</taxon>
        <taxon>Arthropoda</taxon>
        <taxon>Hexapoda</taxon>
        <taxon>Insecta</taxon>
        <taxon>Pterygota</taxon>
        <taxon>Neoptera</taxon>
        <taxon>Paraneoptera</taxon>
        <taxon>Hemiptera</taxon>
        <taxon>Heteroptera</taxon>
        <taxon>Panheteroptera</taxon>
        <taxon>Pentatomomorpha</taxon>
        <taxon>Coreoidea</taxon>
        <taxon>Alydidae</taxon>
        <taxon>Riptortus</taxon>
    </lineage>
</organism>
<dbReference type="AlphaFoldDB" id="R4WQA7"/>
<dbReference type="SUPFAM" id="SSF50814">
    <property type="entry name" value="Lipocalins"/>
    <property type="match status" value="1"/>
</dbReference>
<name>R4WQA7_RIPPE</name>
<dbReference type="Gene3D" id="2.40.128.20">
    <property type="match status" value="1"/>
</dbReference>
<keyword evidence="1" id="KW-0732">Signal</keyword>
<evidence type="ECO:0000313" key="2">
    <source>
        <dbReference type="EMBL" id="BAN20112.1"/>
    </source>
</evidence>
<feature type="signal peptide" evidence="1">
    <location>
        <begin position="1"/>
        <end position="19"/>
    </location>
</feature>
<proteinExistence type="evidence at transcript level"/>
<dbReference type="EMBL" id="AK416897">
    <property type="protein sequence ID" value="BAN20112.1"/>
    <property type="molecule type" value="mRNA"/>
</dbReference>
<reference evidence="2" key="1">
    <citation type="journal article" date="2013" name="PLoS ONE">
        <title>Gene expression in gut symbiotic organ of stinkbug affected by extracellular bacterial symbiont.</title>
        <authorList>
            <person name="Futahashi R."/>
            <person name="Tanaka K."/>
            <person name="Tanahashi M."/>
            <person name="Nikoh N."/>
            <person name="Kikuchi Y."/>
            <person name="Lee B.L."/>
            <person name="Fukatsu T."/>
        </authorList>
    </citation>
    <scope>NUCLEOTIDE SEQUENCE</scope>
    <source>
        <tissue evidence="2">Midgut</tissue>
    </source>
</reference>
<dbReference type="InterPro" id="IPR012674">
    <property type="entry name" value="Calycin"/>
</dbReference>
<protein>
    <recommendedName>
        <fullName evidence="3">Lipocalin/cytosolic fatty-acid binding domain-containing protein</fullName>
    </recommendedName>
</protein>
<evidence type="ECO:0008006" key="3">
    <source>
        <dbReference type="Google" id="ProtNLM"/>
    </source>
</evidence>
<sequence>MRAFALFLTLLCMYAAVEGRRRFGNCPKVKKTDFKFKEAKGTWYAYAVNPSRWVEKCQQYFIYQDDNNDFRVEETFVNDYKLFSTTTKNSYYLEYDLASPKFSLKKTYVKYISLSDTWTVIDSDPEFSSFMILYKCGPTLPWYQKEEITVWVKKPELVDGKPVPEDIVKAITDAGFSLNELQIKKETDCKNSK</sequence>
<evidence type="ECO:0000256" key="1">
    <source>
        <dbReference type="SAM" id="SignalP"/>
    </source>
</evidence>
<feature type="chain" id="PRO_5004381477" description="Lipocalin/cytosolic fatty-acid binding domain-containing protein" evidence="1">
    <location>
        <begin position="20"/>
        <end position="193"/>
    </location>
</feature>